<evidence type="ECO:0000256" key="3">
    <source>
        <dbReference type="ARBA" id="ARBA00023123"/>
    </source>
</evidence>
<dbReference type="GO" id="GO:0051015">
    <property type="term" value="F:actin filament binding"/>
    <property type="evidence" value="ECO:0007669"/>
    <property type="project" value="TreeGrafter"/>
</dbReference>
<evidence type="ECO:0000256" key="2">
    <source>
        <dbReference type="ARBA" id="ARBA00022840"/>
    </source>
</evidence>
<keyword evidence="6" id="KW-0040">ANK repeat</keyword>
<dbReference type="EMBL" id="BRYA01000618">
    <property type="protein sequence ID" value="GMI25836.1"/>
    <property type="molecule type" value="Genomic_DNA"/>
</dbReference>
<dbReference type="Gene3D" id="3.30.1490.40">
    <property type="match status" value="1"/>
</dbReference>
<dbReference type="Gene3D" id="1.20.5.190">
    <property type="match status" value="1"/>
</dbReference>
<evidence type="ECO:0000256" key="4">
    <source>
        <dbReference type="ARBA" id="ARBA00023175"/>
    </source>
</evidence>
<dbReference type="PANTHER" id="PTHR13140">
    <property type="entry name" value="MYOSIN"/>
    <property type="match status" value="1"/>
</dbReference>
<feature type="binding site" evidence="7">
    <location>
        <begin position="155"/>
        <end position="162"/>
    </location>
    <ligand>
        <name>ATP</name>
        <dbReference type="ChEBI" id="CHEBI:30616"/>
    </ligand>
</feature>
<feature type="repeat" description="ANK" evidence="6">
    <location>
        <begin position="959"/>
        <end position="991"/>
    </location>
</feature>
<dbReference type="GO" id="GO:0016459">
    <property type="term" value="C:myosin complex"/>
    <property type="evidence" value="ECO:0007669"/>
    <property type="project" value="UniProtKB-KW"/>
</dbReference>
<keyword evidence="3 7" id="KW-0518">Myosin</keyword>
<dbReference type="SMART" id="SM00015">
    <property type="entry name" value="IQ"/>
    <property type="match status" value="3"/>
</dbReference>
<keyword evidence="1 7" id="KW-0547">Nucleotide-binding</keyword>
<feature type="domain" description="Myosin motor" evidence="9">
    <location>
        <begin position="62"/>
        <end position="691"/>
    </location>
</feature>
<gene>
    <name evidence="10" type="ORF">TrCOL_g9359</name>
</gene>
<dbReference type="Gene3D" id="1.20.58.530">
    <property type="match status" value="1"/>
</dbReference>
<dbReference type="InterPro" id="IPR000048">
    <property type="entry name" value="IQ_motif_EF-hand-BS"/>
</dbReference>
<evidence type="ECO:0000256" key="5">
    <source>
        <dbReference type="ARBA" id="ARBA00023203"/>
    </source>
</evidence>
<accession>A0A9W7L3L3</accession>
<dbReference type="PRINTS" id="PR00193">
    <property type="entry name" value="MYOSINHEAVY"/>
</dbReference>
<dbReference type="PANTHER" id="PTHR13140:SF706">
    <property type="entry name" value="DILUTE CLASS UNCONVENTIONAL MYOSIN, ISOFORM C"/>
    <property type="match status" value="1"/>
</dbReference>
<evidence type="ECO:0000256" key="6">
    <source>
        <dbReference type="PROSITE-ProRule" id="PRU00023"/>
    </source>
</evidence>
<keyword evidence="11" id="KW-1185">Reference proteome</keyword>
<dbReference type="PROSITE" id="PS50096">
    <property type="entry name" value="IQ"/>
    <property type="match status" value="2"/>
</dbReference>
<dbReference type="InterPro" id="IPR036961">
    <property type="entry name" value="Kinesin_motor_dom_sf"/>
</dbReference>
<evidence type="ECO:0000256" key="8">
    <source>
        <dbReference type="SAM" id="MobiDB-lite"/>
    </source>
</evidence>
<feature type="region of interest" description="Disordered" evidence="8">
    <location>
        <begin position="1260"/>
        <end position="1336"/>
    </location>
</feature>
<dbReference type="InterPro" id="IPR027417">
    <property type="entry name" value="P-loop_NTPase"/>
</dbReference>
<comment type="similarity">
    <text evidence="7">Belongs to the TRAFAC class myosin-kinesin ATPase superfamily. Myosin family.</text>
</comment>
<dbReference type="InterPro" id="IPR035445">
    <property type="entry name" value="GYF-like_dom_sf"/>
</dbReference>
<feature type="compositionally biased region" description="Gly residues" evidence="8">
    <location>
        <begin position="1173"/>
        <end position="1183"/>
    </location>
</feature>
<proteinExistence type="inferred from homology"/>
<dbReference type="InterPro" id="IPR036770">
    <property type="entry name" value="Ankyrin_rpt-contain_sf"/>
</dbReference>
<organism evidence="10 11">
    <name type="scientific">Triparma columacea</name>
    <dbReference type="NCBI Taxonomy" id="722753"/>
    <lineage>
        <taxon>Eukaryota</taxon>
        <taxon>Sar</taxon>
        <taxon>Stramenopiles</taxon>
        <taxon>Ochrophyta</taxon>
        <taxon>Bolidophyceae</taxon>
        <taxon>Parmales</taxon>
        <taxon>Triparmaceae</taxon>
        <taxon>Triparma</taxon>
    </lineage>
</organism>
<evidence type="ECO:0000313" key="10">
    <source>
        <dbReference type="EMBL" id="GMI25836.1"/>
    </source>
</evidence>
<dbReference type="Pfam" id="PF12796">
    <property type="entry name" value="Ank_2"/>
    <property type="match status" value="1"/>
</dbReference>
<keyword evidence="5 7" id="KW-0009">Actin-binding</keyword>
<dbReference type="GO" id="GO:0016020">
    <property type="term" value="C:membrane"/>
    <property type="evidence" value="ECO:0007669"/>
    <property type="project" value="TreeGrafter"/>
</dbReference>
<evidence type="ECO:0000256" key="1">
    <source>
        <dbReference type="ARBA" id="ARBA00022741"/>
    </source>
</evidence>
<keyword evidence="4 7" id="KW-0505">Motor protein</keyword>
<dbReference type="SUPFAM" id="SSF55277">
    <property type="entry name" value="GYF domain"/>
    <property type="match status" value="1"/>
</dbReference>
<dbReference type="InterPro" id="IPR001609">
    <property type="entry name" value="Myosin_head_motor_dom-like"/>
</dbReference>
<keyword evidence="2 7" id="KW-0067">ATP-binding</keyword>
<dbReference type="SUPFAM" id="SSF48403">
    <property type="entry name" value="Ankyrin repeat"/>
    <property type="match status" value="1"/>
</dbReference>
<feature type="region of interest" description="Disordered" evidence="8">
    <location>
        <begin position="1132"/>
        <end position="1240"/>
    </location>
</feature>
<dbReference type="Gene3D" id="1.20.120.720">
    <property type="entry name" value="Myosin VI head, motor domain, U50 subdomain"/>
    <property type="match status" value="1"/>
</dbReference>
<reference evidence="11" key="1">
    <citation type="journal article" date="2023" name="Commun. Biol.">
        <title>Genome analysis of Parmales, the sister group of diatoms, reveals the evolutionary specialization of diatoms from phago-mixotrophs to photoautotrophs.</title>
        <authorList>
            <person name="Ban H."/>
            <person name="Sato S."/>
            <person name="Yoshikawa S."/>
            <person name="Yamada K."/>
            <person name="Nakamura Y."/>
            <person name="Ichinomiya M."/>
            <person name="Sato N."/>
            <person name="Blanc-Mathieu R."/>
            <person name="Endo H."/>
            <person name="Kuwata A."/>
            <person name="Ogata H."/>
        </authorList>
    </citation>
    <scope>NUCLEOTIDE SEQUENCE [LARGE SCALE GENOMIC DNA]</scope>
</reference>
<dbReference type="GO" id="GO:0007015">
    <property type="term" value="P:actin filament organization"/>
    <property type="evidence" value="ECO:0007669"/>
    <property type="project" value="TreeGrafter"/>
</dbReference>
<feature type="compositionally biased region" description="Basic and acidic residues" evidence="8">
    <location>
        <begin position="1271"/>
        <end position="1282"/>
    </location>
</feature>
<evidence type="ECO:0000259" key="9">
    <source>
        <dbReference type="PROSITE" id="PS51456"/>
    </source>
</evidence>
<dbReference type="CDD" id="cd00124">
    <property type="entry name" value="MYSc"/>
    <property type="match status" value="1"/>
</dbReference>
<sequence>MPGDSILDRAHKVWFPSKSEVWALGSVIENLDDTDVLKVEYKGDVVVVKKELTEEFDPTHLEDHSDVATLNNLNQAPLLDLLKRRYFSDSIYTNVANISISFNPYKWIPGLYDNPTDPKYKGKGKDRVPHVYSVASEAYDLMVWNKKDQSVIVSGESGAGKTEACKKVMTFLAETSSSLGNGSSPTSSTATVEQRVMDCNPFLEAFGNAKTVRNDNSSRFGKFIKIEYNDRKIQGANMCHYLLEKSRVVKNNKGERNYHIFYQLCKGANEKQRARWSLTKASDYKILNQGALTVDNVDDEADFKEVLRALDTVGAKREEVETMLQLLAGILHLGNVDFEVDEHENSQVSPSSKTSLKHAMNLLQCTVLDIKLTSRVVKAKGRSSVYTVPLNLTSAREARDALAKAVYDNLFTHLISLCNDNLHSNTTIDNFIGILDIFGFEIFQINSFEQLCINYANEKLQSLFNHTVFITEQENYKLEGIDCAYIEFQNNQPCVDLIEKKPSGLLPLLDEICVLNRKTDTDMTYLTTLNNTHRGKSKHFGVSRFSGNNTFIVKHFAGDVVYSVDGFISKNNDKLLPDLETAMLTSKSPFIKSIFENAKQLQAASIVSTKARSTSVSGMGKTPTTIGYNFKNQLSGLYQDILSTTPHYIRCVKPNNNKAPHDFDANMVMEQLKCNGTLEMVRIRREGYPMREEWEDLWPIVLKFEYWKEAHVDPKLPAKVGCKAVFDKALPKGYYQVAKSGKVFLKHDTYNQLEVWKMNTNAVFIQSKYRCWSGRKSYKLMRYRIILLQRGVGGFMARQKYKKHVAKITKCQASIRMFVTMKVLFKRKRAIKILDNRLHAYAVGKKAKREFEETKASVKKLQALQRGRKGRKQYEEIRYQKLVVEEQIKKEKMATVINNRLKKKAMTVKLEAWVQEAFTAASWGEIDPLRTLVNCSSTDWVILRDVKKDLCNVRDRMDGMKSLLHVVAINGNEKAVKLLIEGGANVNVIDCEGNTPLHRSAGCGDTHLAVSKLLVENCSKKSVGEMVNLVNGEKFTALDVALAEGAEGDEGSSETVKLLLKYDGQSAKGKGKGDVEKLFEKEKKKKQEKQEKEAKMEQLKLEAARQERERDPHFQFLKIQSGVGNTKVMAEKVEKERKQQQAKEEEEKRKKVQDIQKKRVMRRASTRQSIFQSGGGGLLGGLGLARTNSTGSADSSGGIPGAREVDQMAASAGGEKAESKQDGESPARRKVKRRVSAKAVDNTWAVKANVPYRQLAKSLAGGGVEEGGEAGAKDEDGTRGESRAGSLGSVSSAAPSSIRESIAEEEEEEEEEAQEVIAEDVVGEEGGTEAEDSEQALAAQELPPAPPDATEQEPDKHLGYETACDYSTTLAKLTQMIQDASTEQARRGWYYLNADNGEEGPFHADWMHSWLSDKALNGDTQVRCGDGLNFVLLSSLVPEFEHVTMESPNPFDLSWCREVEASVNVLEKLSTL</sequence>
<dbReference type="PROSITE" id="PS50088">
    <property type="entry name" value="ANK_REPEAT"/>
    <property type="match status" value="1"/>
</dbReference>
<dbReference type="GO" id="GO:0005524">
    <property type="term" value="F:ATP binding"/>
    <property type="evidence" value="ECO:0007669"/>
    <property type="project" value="UniProtKB-UniRule"/>
</dbReference>
<dbReference type="Gene3D" id="1.10.10.820">
    <property type="match status" value="1"/>
</dbReference>
<dbReference type="PROSITE" id="PS51456">
    <property type="entry name" value="MYOSIN_MOTOR"/>
    <property type="match status" value="1"/>
</dbReference>
<dbReference type="OrthoDB" id="6108017at2759"/>
<evidence type="ECO:0000313" key="11">
    <source>
        <dbReference type="Proteomes" id="UP001165065"/>
    </source>
</evidence>
<dbReference type="Gene3D" id="3.40.850.10">
    <property type="entry name" value="Kinesin motor domain"/>
    <property type="match status" value="1"/>
</dbReference>
<protein>
    <recommendedName>
        <fullName evidence="9">Myosin motor domain-containing protein</fullName>
    </recommendedName>
</protein>
<feature type="compositionally biased region" description="Polar residues" evidence="8">
    <location>
        <begin position="1186"/>
        <end position="1195"/>
    </location>
</feature>
<dbReference type="Proteomes" id="UP001165065">
    <property type="component" value="Unassembled WGS sequence"/>
</dbReference>
<feature type="compositionally biased region" description="Acidic residues" evidence="8">
    <location>
        <begin position="1303"/>
        <end position="1334"/>
    </location>
</feature>
<dbReference type="Pfam" id="PF00063">
    <property type="entry name" value="Myosin_head"/>
    <property type="match status" value="1"/>
</dbReference>
<dbReference type="InterPro" id="IPR002110">
    <property type="entry name" value="Ankyrin_rpt"/>
</dbReference>
<feature type="compositionally biased region" description="Basic and acidic residues" evidence="8">
    <location>
        <begin position="1132"/>
        <end position="1157"/>
    </location>
</feature>
<dbReference type="SUPFAM" id="SSF52540">
    <property type="entry name" value="P-loop containing nucleoside triphosphate hydrolases"/>
    <property type="match status" value="1"/>
</dbReference>
<dbReference type="GO" id="GO:0005737">
    <property type="term" value="C:cytoplasm"/>
    <property type="evidence" value="ECO:0007669"/>
    <property type="project" value="TreeGrafter"/>
</dbReference>
<dbReference type="Gene3D" id="1.25.40.20">
    <property type="entry name" value="Ankyrin repeat-containing domain"/>
    <property type="match status" value="1"/>
</dbReference>
<dbReference type="GO" id="GO:0000146">
    <property type="term" value="F:microfilament motor activity"/>
    <property type="evidence" value="ECO:0007669"/>
    <property type="project" value="TreeGrafter"/>
</dbReference>
<feature type="compositionally biased region" description="Low complexity" evidence="8">
    <location>
        <begin position="1283"/>
        <end position="1300"/>
    </location>
</feature>
<dbReference type="SMART" id="SM00242">
    <property type="entry name" value="MYSc"/>
    <property type="match status" value="1"/>
</dbReference>
<feature type="compositionally biased region" description="Basic and acidic residues" evidence="8">
    <location>
        <begin position="1215"/>
        <end position="1227"/>
    </location>
</feature>
<comment type="caution">
    <text evidence="10">The sequence shown here is derived from an EMBL/GenBank/DDBJ whole genome shotgun (WGS) entry which is preliminary data.</text>
</comment>
<evidence type="ECO:0000256" key="7">
    <source>
        <dbReference type="PROSITE-ProRule" id="PRU00782"/>
    </source>
</evidence>
<name>A0A9W7L3L3_9STRA</name>
<dbReference type="PROSITE" id="PS50297">
    <property type="entry name" value="ANK_REP_REGION"/>
    <property type="match status" value="1"/>
</dbReference>
<feature type="region of interest" description="Actin-binding" evidence="7">
    <location>
        <begin position="634"/>
        <end position="656"/>
    </location>
</feature>
<dbReference type="FunFam" id="1.10.10.820:FF:000001">
    <property type="entry name" value="Myosin heavy chain"/>
    <property type="match status" value="1"/>
</dbReference>
<dbReference type="SMART" id="SM00248">
    <property type="entry name" value="ANK"/>
    <property type="match status" value="3"/>
</dbReference>